<evidence type="ECO:0000313" key="2">
    <source>
        <dbReference type="Proteomes" id="UP001523262"/>
    </source>
</evidence>
<protein>
    <recommendedName>
        <fullName evidence="3">CBS domain-containing protein</fullName>
    </recommendedName>
</protein>
<sequence>MIKLKTVSVDMLTFKKKLSMIEQFAIKDFLFKWVGGPTEGLDDFLPLEYTENVFAKMEAKQVTDLLINQDEHFRYATITEDNQIVIGILDSNEELKHRIISLDEVLIGKHL</sequence>
<evidence type="ECO:0008006" key="3">
    <source>
        <dbReference type="Google" id="ProtNLM"/>
    </source>
</evidence>
<keyword evidence="2" id="KW-1185">Reference proteome</keyword>
<gene>
    <name evidence="1" type="ORF">NDK43_11640</name>
</gene>
<proteinExistence type="predicted"/>
<comment type="caution">
    <text evidence="1">The sequence shown here is derived from an EMBL/GenBank/DDBJ whole genome shotgun (WGS) entry which is preliminary data.</text>
</comment>
<reference evidence="1 2" key="1">
    <citation type="submission" date="2022-06" db="EMBL/GenBank/DDBJ databases">
        <authorList>
            <person name="Jeon C.O."/>
        </authorList>
    </citation>
    <scope>NUCLEOTIDE SEQUENCE [LARGE SCALE GENOMIC DNA]</scope>
    <source>
        <strain evidence="1 2">KCTC 13943</strain>
    </source>
</reference>
<dbReference type="Proteomes" id="UP001523262">
    <property type="component" value="Unassembled WGS sequence"/>
</dbReference>
<accession>A0ABT0W9B0</accession>
<name>A0ABT0W9B0_9BACI</name>
<organism evidence="1 2">
    <name type="scientific">Neobacillus pocheonensis</name>
    <dbReference type="NCBI Taxonomy" id="363869"/>
    <lineage>
        <taxon>Bacteria</taxon>
        <taxon>Bacillati</taxon>
        <taxon>Bacillota</taxon>
        <taxon>Bacilli</taxon>
        <taxon>Bacillales</taxon>
        <taxon>Bacillaceae</taxon>
        <taxon>Neobacillus</taxon>
    </lineage>
</organism>
<evidence type="ECO:0000313" key="1">
    <source>
        <dbReference type="EMBL" id="MCM2532921.1"/>
    </source>
</evidence>
<dbReference type="EMBL" id="JAMQCR010000001">
    <property type="protein sequence ID" value="MCM2532921.1"/>
    <property type="molecule type" value="Genomic_DNA"/>
</dbReference>